<dbReference type="PANTHER" id="PTHR13980">
    <property type="entry name" value="CDC68 RELATED"/>
    <property type="match status" value="1"/>
</dbReference>
<dbReference type="GO" id="GO:0031491">
    <property type="term" value="F:nucleosome binding"/>
    <property type="evidence" value="ECO:0007669"/>
    <property type="project" value="TreeGrafter"/>
</dbReference>
<keyword evidence="1" id="KW-0804">Transcription</keyword>
<keyword evidence="1" id="KW-0158">Chromosome</keyword>
<evidence type="ECO:0000313" key="4">
    <source>
        <dbReference type="Proteomes" id="UP000485058"/>
    </source>
</evidence>
<dbReference type="AlphaFoldDB" id="A0A699ZM91"/>
<evidence type="ECO:0000259" key="2">
    <source>
        <dbReference type="SMART" id="SM01287"/>
    </source>
</evidence>
<sequence length="158" mass="18676">MVTILHFHLINPIMLGNKKTKDVQFYSEVADVVQTLDNGRRNMYDPDEIEEEQRERERRNKINQEFQVFVKRVQEIWEKDFADMRLEFDIPFTDLAFNGCPHRSTVPMLPTVNCLVELSEMPFTVISLADIEVINLERVGFNLKNFDMAIVFKDFTQE</sequence>
<feature type="domain" description="Histone chaperone RTT106/FACT complex subunit SPT16-like middle" evidence="2">
    <location>
        <begin position="97"/>
        <end position="158"/>
    </location>
</feature>
<dbReference type="Pfam" id="PF24824">
    <property type="entry name" value="PH_SPT16"/>
    <property type="match status" value="1"/>
</dbReference>
<dbReference type="EMBL" id="BLLF01002204">
    <property type="protein sequence ID" value="GFH23155.1"/>
    <property type="molecule type" value="Genomic_DNA"/>
</dbReference>
<protein>
    <recommendedName>
        <fullName evidence="1">FACT complex subunit</fullName>
    </recommendedName>
</protein>
<dbReference type="Pfam" id="PF08512">
    <property type="entry name" value="Rttp106-like_middle"/>
    <property type="match status" value="1"/>
</dbReference>
<reference evidence="3 4" key="1">
    <citation type="submission" date="2020-02" db="EMBL/GenBank/DDBJ databases">
        <title>Draft genome sequence of Haematococcus lacustris strain NIES-144.</title>
        <authorList>
            <person name="Morimoto D."/>
            <person name="Nakagawa S."/>
            <person name="Yoshida T."/>
            <person name="Sawayama S."/>
        </authorList>
    </citation>
    <scope>NUCLEOTIDE SEQUENCE [LARGE SCALE GENOMIC DNA]</scope>
    <source>
        <strain evidence="3 4">NIES-144</strain>
    </source>
</reference>
<dbReference type="Proteomes" id="UP000485058">
    <property type="component" value="Unassembled WGS sequence"/>
</dbReference>
<comment type="subunit">
    <text evidence="1">Component of the FACT complex.</text>
</comment>
<dbReference type="InterPro" id="IPR056595">
    <property type="entry name" value="Fact-SPT16_PH"/>
</dbReference>
<organism evidence="3 4">
    <name type="scientific">Haematococcus lacustris</name>
    <name type="common">Green alga</name>
    <name type="synonym">Haematococcus pluvialis</name>
    <dbReference type="NCBI Taxonomy" id="44745"/>
    <lineage>
        <taxon>Eukaryota</taxon>
        <taxon>Viridiplantae</taxon>
        <taxon>Chlorophyta</taxon>
        <taxon>core chlorophytes</taxon>
        <taxon>Chlorophyceae</taxon>
        <taxon>CS clade</taxon>
        <taxon>Chlamydomonadales</taxon>
        <taxon>Haematococcaceae</taxon>
        <taxon>Haematococcus</taxon>
    </lineage>
</organism>
<keyword evidence="1" id="KW-0235">DNA replication</keyword>
<evidence type="ECO:0000256" key="1">
    <source>
        <dbReference type="RuleBase" id="RU367052"/>
    </source>
</evidence>
<accession>A0A699ZM91</accession>
<proteinExistence type="inferred from homology"/>
<dbReference type="InterPro" id="IPR040258">
    <property type="entry name" value="Spt16"/>
</dbReference>
<dbReference type="InterPro" id="IPR011993">
    <property type="entry name" value="PH-like_dom_sf"/>
</dbReference>
<comment type="caution">
    <text evidence="3">The sequence shown here is derived from an EMBL/GenBank/DDBJ whole genome shotgun (WGS) entry which is preliminary data.</text>
</comment>
<dbReference type="InterPro" id="IPR013719">
    <property type="entry name" value="RTT106/SPT16-like_middle_dom"/>
</dbReference>
<dbReference type="SMART" id="SM01287">
    <property type="entry name" value="Rtt106"/>
    <property type="match status" value="1"/>
</dbReference>
<keyword evidence="1" id="KW-0234">DNA repair</keyword>
<dbReference type="Gene3D" id="2.30.29.150">
    <property type="match status" value="1"/>
</dbReference>
<feature type="non-terminal residue" evidence="3">
    <location>
        <position position="158"/>
    </location>
</feature>
<keyword evidence="4" id="KW-1185">Reference proteome</keyword>
<dbReference type="GO" id="GO:0006281">
    <property type="term" value="P:DNA repair"/>
    <property type="evidence" value="ECO:0007669"/>
    <property type="project" value="UniProtKB-UniRule"/>
</dbReference>
<keyword evidence="1" id="KW-0539">Nucleus</keyword>
<dbReference type="Gene3D" id="2.30.29.30">
    <property type="entry name" value="Pleckstrin-homology domain (PH domain)/Phosphotyrosine-binding domain (PTB)"/>
    <property type="match status" value="1"/>
</dbReference>
<dbReference type="GO" id="GO:0035101">
    <property type="term" value="C:FACT complex"/>
    <property type="evidence" value="ECO:0007669"/>
    <property type="project" value="UniProtKB-UniRule"/>
</dbReference>
<comment type="subcellular location">
    <subcellularLocation>
        <location evidence="1">Nucleus</location>
    </subcellularLocation>
    <subcellularLocation>
        <location evidence="1">Chromosome</location>
    </subcellularLocation>
</comment>
<comment type="function">
    <text evidence="1">Component of the FACT complex, a general chromatin factor that acts to reorganize nucleosomes. The FACT complex is involved in multiple processes that require DNA as a template such as mRNA elongation, DNA replication and DNA repair. During transcription elongation the FACT complex acts as a histone chaperone that both destabilizes and restores nucleosomal structure. It facilitates the passage of RNA polymerase II and transcription by promoting the dissociation of one histone H2A-H2B dimer from the nucleosome, then subsequently promotes the reestablishment of the nucleosome following the passage of RNA polymerase II.</text>
</comment>
<keyword evidence="1" id="KW-0227">DNA damage</keyword>
<dbReference type="GO" id="GO:0006368">
    <property type="term" value="P:transcription elongation by RNA polymerase II"/>
    <property type="evidence" value="ECO:0007669"/>
    <property type="project" value="TreeGrafter"/>
</dbReference>
<comment type="similarity">
    <text evidence="1">Belongs to the peptidase M24 family. SPT16 subfamily.</text>
</comment>
<dbReference type="GO" id="GO:0006260">
    <property type="term" value="P:DNA replication"/>
    <property type="evidence" value="ECO:0007669"/>
    <property type="project" value="UniProtKB-KW"/>
</dbReference>
<evidence type="ECO:0000313" key="3">
    <source>
        <dbReference type="EMBL" id="GFH23155.1"/>
    </source>
</evidence>
<keyword evidence="1" id="KW-0805">Transcription regulation</keyword>
<gene>
    <name evidence="3" type="ORF">HaLaN_20723</name>
</gene>
<name>A0A699ZM91_HAELA</name>
<dbReference type="PANTHER" id="PTHR13980:SF15">
    <property type="entry name" value="FACT COMPLEX SUBUNIT SPT16"/>
    <property type="match status" value="1"/>
</dbReference>